<dbReference type="PANTHER" id="PTHR47396:SF1">
    <property type="entry name" value="ATP-DEPENDENT HELICASE IRC3-RELATED"/>
    <property type="match status" value="1"/>
</dbReference>
<dbReference type="SUPFAM" id="SSF52540">
    <property type="entry name" value="P-loop containing nucleoside triphosphate hydrolases"/>
    <property type="match status" value="2"/>
</dbReference>
<dbReference type="EMBL" id="FQZY01000029">
    <property type="protein sequence ID" value="SHK09854.1"/>
    <property type="molecule type" value="Genomic_DNA"/>
</dbReference>
<protein>
    <submittedName>
        <fullName evidence="3">Type III restriction enzyme</fullName>
    </submittedName>
</protein>
<feature type="domain" description="Type III restriction enzyme C-terminal endonuclease" evidence="2">
    <location>
        <begin position="924"/>
        <end position="1028"/>
    </location>
</feature>
<evidence type="ECO:0000259" key="2">
    <source>
        <dbReference type="Pfam" id="PF19778"/>
    </source>
</evidence>
<evidence type="ECO:0000313" key="3">
    <source>
        <dbReference type="EMBL" id="SHK09854.1"/>
    </source>
</evidence>
<gene>
    <name evidence="3" type="ORF">SAMN02745243_02184</name>
</gene>
<dbReference type="GO" id="GO:0005524">
    <property type="term" value="F:ATP binding"/>
    <property type="evidence" value="ECO:0007669"/>
    <property type="project" value="InterPro"/>
</dbReference>
<evidence type="ECO:0000259" key="1">
    <source>
        <dbReference type="Pfam" id="PF04851"/>
    </source>
</evidence>
<proteinExistence type="predicted"/>
<dbReference type="InterPro" id="IPR050742">
    <property type="entry name" value="Helicase_Restrict-Modif_Enz"/>
</dbReference>
<name>A0A1M6PPC1_9FIRM</name>
<dbReference type="Gene3D" id="3.40.50.300">
    <property type="entry name" value="P-loop containing nucleotide triphosphate hydrolases"/>
    <property type="match status" value="2"/>
</dbReference>
<dbReference type="GO" id="GO:0005829">
    <property type="term" value="C:cytosol"/>
    <property type="evidence" value="ECO:0007669"/>
    <property type="project" value="TreeGrafter"/>
</dbReference>
<dbReference type="GO" id="GO:0015668">
    <property type="term" value="F:type III site-specific deoxyribonuclease activity"/>
    <property type="evidence" value="ECO:0007669"/>
    <property type="project" value="InterPro"/>
</dbReference>
<dbReference type="AlphaFoldDB" id="A0A1M6PPC1"/>
<accession>A0A1M6PPC1</accession>
<dbReference type="GO" id="GO:0003677">
    <property type="term" value="F:DNA binding"/>
    <property type="evidence" value="ECO:0007669"/>
    <property type="project" value="InterPro"/>
</dbReference>
<dbReference type="RefSeq" id="WP_073110043.1">
    <property type="nucleotide sequence ID" value="NZ_FQZY01000029.1"/>
</dbReference>
<dbReference type="OrthoDB" id="9804145at2"/>
<dbReference type="InterPro" id="IPR027417">
    <property type="entry name" value="P-loop_NTPase"/>
</dbReference>
<feature type="domain" description="Helicase/UvrB N-terminal" evidence="1">
    <location>
        <begin position="110"/>
        <end position="273"/>
    </location>
</feature>
<dbReference type="InterPro" id="IPR006935">
    <property type="entry name" value="Helicase/UvrB_N"/>
</dbReference>
<reference evidence="3 4" key="1">
    <citation type="submission" date="2016-11" db="EMBL/GenBank/DDBJ databases">
        <authorList>
            <person name="Jaros S."/>
            <person name="Januszkiewicz K."/>
            <person name="Wedrychowicz H."/>
        </authorList>
    </citation>
    <scope>NUCLEOTIDE SEQUENCE [LARGE SCALE GENOMIC DNA]</scope>
    <source>
        <strain evidence="3 4">DSM 15480</strain>
    </source>
</reference>
<dbReference type="Proteomes" id="UP000184301">
    <property type="component" value="Unassembled WGS sequence"/>
</dbReference>
<sequence length="1041" mass="118998">MKFNFKIQEYQTDAVEAIVSVFNGQKKYDKISYIRDIGKRTKKAEQMTFAPNSDNGIVEMYDPLDDTGYKNEVIELTDDQLLTNIHHLQSQNNIKHSASLNKDLGRCSLDIEMETGTGKTYVYIKTMFELYEKYGWCKFIVVVPSIAIREGVKKSFEITADHFKEHYGTKARFFVYNSSNLKELDNFSQGDKINVMIINTQAFASSLKEDGRSKEARIIYSKRDEFGSRKPIDVIAANRPIIILDEPQKMGGAVTQKALKNFNPLFSLNYSATHTVKHNTVYVLDALDAYNKKLVKKIEVKGFEVKNFRGTDSYLYLEQILLSSKKPPMARIELEIAYNKSTNRETRILGVGDNLYYVSQEMEQYKGYTISEIDPLTGTVTFTNGEEIKTGEVVGDVSESDMRRIQIRETIKSHFDKEGVLFNQGIKTLSLFFIDEVAKYRQYDEAGNELLGEYGKMFEQEYLSILNEKITLIDTPYQRYLKSMCSEVSEIHKGYFSIDKKTGKSIDSAVKRGSEFSDDISAYDLILKNKERLLSFEEPTRFIFSHSALREGWDNPNVFQICTLKHSDSNTAKRQEVGRGLRLCVNQDGNRMDSQSCGERVHDINMLTVVASESYTDFVTDLQSDIKKVLFDRPTVATSEYFSGKYVKVDDVPTLIDDEKANDIEFYLISNGYVDKKRKVTDKYRDEIANGTVAELPDNLKPMAEGIHLLVQAVYDDSILKDMFSDGHETKVTENPLNANFEKKEFQALWNQINHKYAYTVEFDSDELIQKSIAHIDEKLFVAELQYTATIGRQTDKIDEYEVSRGASFVRESSGTYGLKHAEVSQIKYDLVGKVAEGTTLTRKTVAKILAGIKVDKLYMFRNNPEEFISKVVKLINEQKATMIVEHITYDPIEGEYDSTIFTAEKNTQSFEKAFVAKKAIQDYVFTDGSAEKSIERKFAEELDSADEVCVYAKLPRTFQIPTPVGNYAPDWAIAFYEGKVKHIFFVAETKGTMESLNLRPIEQAKISCAKKLFNEMSTSKVRYHDVDSYQSLLDVMKSMQ</sequence>
<dbReference type="STRING" id="1121950.SAMN02745243_02184"/>
<organism evidence="3 4">
    <name type="scientific">Hespellia stercorisuis DSM 15480</name>
    <dbReference type="NCBI Taxonomy" id="1121950"/>
    <lineage>
        <taxon>Bacteria</taxon>
        <taxon>Bacillati</taxon>
        <taxon>Bacillota</taxon>
        <taxon>Clostridia</taxon>
        <taxon>Lachnospirales</taxon>
        <taxon>Lachnospiraceae</taxon>
        <taxon>Hespellia</taxon>
    </lineage>
</organism>
<evidence type="ECO:0000313" key="4">
    <source>
        <dbReference type="Proteomes" id="UP000184301"/>
    </source>
</evidence>
<keyword evidence="4" id="KW-1185">Reference proteome</keyword>
<dbReference type="Pfam" id="PF19778">
    <property type="entry name" value="RE_endonuc"/>
    <property type="match status" value="1"/>
</dbReference>
<dbReference type="PANTHER" id="PTHR47396">
    <property type="entry name" value="TYPE I RESTRICTION ENZYME ECOKI R PROTEIN"/>
    <property type="match status" value="1"/>
</dbReference>
<dbReference type="InterPro" id="IPR045572">
    <property type="entry name" value="RE_endonuc_C"/>
</dbReference>
<dbReference type="Pfam" id="PF04851">
    <property type="entry name" value="ResIII"/>
    <property type="match status" value="1"/>
</dbReference>